<keyword evidence="1" id="KW-0812">Transmembrane</keyword>
<reference evidence="2" key="1">
    <citation type="submission" date="2020-01" db="EMBL/GenBank/DDBJ databases">
        <authorList>
            <person name="Meier V. D."/>
            <person name="Meier V D."/>
        </authorList>
    </citation>
    <scope>NUCLEOTIDE SEQUENCE</scope>
    <source>
        <strain evidence="2">HLG_WM_MAG_08</strain>
    </source>
</reference>
<proteinExistence type="predicted"/>
<evidence type="ECO:0000256" key="1">
    <source>
        <dbReference type="SAM" id="Phobius"/>
    </source>
</evidence>
<organism evidence="2">
    <name type="scientific">uncultured Thiotrichaceae bacterium</name>
    <dbReference type="NCBI Taxonomy" id="298394"/>
    <lineage>
        <taxon>Bacteria</taxon>
        <taxon>Pseudomonadati</taxon>
        <taxon>Pseudomonadota</taxon>
        <taxon>Gammaproteobacteria</taxon>
        <taxon>Thiotrichales</taxon>
        <taxon>Thiotrichaceae</taxon>
        <taxon>environmental samples</taxon>
    </lineage>
</organism>
<feature type="transmembrane region" description="Helical" evidence="1">
    <location>
        <begin position="20"/>
        <end position="38"/>
    </location>
</feature>
<keyword evidence="1" id="KW-1133">Transmembrane helix</keyword>
<keyword evidence="1" id="KW-0472">Membrane</keyword>
<gene>
    <name evidence="2" type="ORF">HELGO_WM30489</name>
</gene>
<name>A0A6S6SCF9_9GAMM</name>
<dbReference type="AlphaFoldDB" id="A0A6S6SCF9"/>
<dbReference type="EMBL" id="CACVAV010000066">
    <property type="protein sequence ID" value="CAA6803906.1"/>
    <property type="molecule type" value="Genomic_DNA"/>
</dbReference>
<accession>A0A6S6SCF9</accession>
<sequence length="335" mass="39422">MLPYLYNHCRCEQKSAKRVYTFLGVLLITVFLTVIYFVSQPSTPPKISYYHWKNTYRSLPDLQVSHPPHRLYIKFLDIGYREKLQLNPTRFVDPPPTGPEVIPVVFLDNRALRESSEQVIQDQILKAIPPQHYQNLQIDCDWSEQTREKYFSLLRTLHESYTTLSATLRLHQVKYATQTGVPPVNYGVLMYYNMSEIRDIDTRNYVLDHAVGKQYLQNFQQYPLPMELALPLYQQVRVIRQQRLALLLPHGELQSDKLNVLSEGAFEVIKAHYWQGEYLYVGDELVVDEVTIEQLQEASRDLARHIQPQEIIFYSYQDARRYPYEALQGLSILFD</sequence>
<evidence type="ECO:0000313" key="2">
    <source>
        <dbReference type="EMBL" id="CAA6803906.1"/>
    </source>
</evidence>
<protein>
    <submittedName>
        <fullName evidence="2">Uncharacterized protein</fullName>
    </submittedName>
</protein>